<evidence type="ECO:0000313" key="6">
    <source>
        <dbReference type="EMBL" id="KAJ1183700.1"/>
    </source>
</evidence>
<keyword evidence="3" id="KW-0393">Immunoglobulin domain</keyword>
<dbReference type="AlphaFoldDB" id="A0AAV7U3P9"/>
<keyword evidence="2" id="KW-1015">Disulfide bond</keyword>
<dbReference type="SMART" id="SM00409">
    <property type="entry name" value="IG"/>
    <property type="match status" value="1"/>
</dbReference>
<evidence type="ECO:0000256" key="2">
    <source>
        <dbReference type="ARBA" id="ARBA00023157"/>
    </source>
</evidence>
<dbReference type="InterPro" id="IPR036179">
    <property type="entry name" value="Ig-like_dom_sf"/>
</dbReference>
<dbReference type="Pfam" id="PF07679">
    <property type="entry name" value="I-set"/>
    <property type="match status" value="1"/>
</dbReference>
<dbReference type="Gene3D" id="2.60.40.10">
    <property type="entry name" value="Immunoglobulins"/>
    <property type="match status" value="1"/>
</dbReference>
<organism evidence="6 7">
    <name type="scientific">Pleurodeles waltl</name>
    <name type="common">Iberian ribbed newt</name>
    <dbReference type="NCBI Taxonomy" id="8319"/>
    <lineage>
        <taxon>Eukaryota</taxon>
        <taxon>Metazoa</taxon>
        <taxon>Chordata</taxon>
        <taxon>Craniata</taxon>
        <taxon>Vertebrata</taxon>
        <taxon>Euteleostomi</taxon>
        <taxon>Amphibia</taxon>
        <taxon>Batrachia</taxon>
        <taxon>Caudata</taxon>
        <taxon>Salamandroidea</taxon>
        <taxon>Salamandridae</taxon>
        <taxon>Pleurodelinae</taxon>
        <taxon>Pleurodeles</taxon>
    </lineage>
</organism>
<evidence type="ECO:0000256" key="4">
    <source>
        <dbReference type="SAM" id="MobiDB-lite"/>
    </source>
</evidence>
<dbReference type="InterPro" id="IPR013783">
    <property type="entry name" value="Ig-like_fold"/>
</dbReference>
<protein>
    <recommendedName>
        <fullName evidence="5">Ig-like domain-containing protein</fullName>
    </recommendedName>
</protein>
<evidence type="ECO:0000256" key="3">
    <source>
        <dbReference type="ARBA" id="ARBA00023319"/>
    </source>
</evidence>
<keyword evidence="7" id="KW-1185">Reference proteome</keyword>
<accession>A0AAV7U3P9</accession>
<feature type="domain" description="Ig-like" evidence="5">
    <location>
        <begin position="44"/>
        <end position="125"/>
    </location>
</feature>
<evidence type="ECO:0000313" key="7">
    <source>
        <dbReference type="Proteomes" id="UP001066276"/>
    </source>
</evidence>
<dbReference type="InterPro" id="IPR007110">
    <property type="entry name" value="Ig-like_dom"/>
</dbReference>
<dbReference type="PANTHER" id="PTHR13817:SF166">
    <property type="entry name" value="NEURONAL IGCAM-RELATED"/>
    <property type="match status" value="1"/>
</dbReference>
<feature type="compositionally biased region" description="Gly residues" evidence="4">
    <location>
        <begin position="1"/>
        <end position="11"/>
    </location>
</feature>
<feature type="region of interest" description="Disordered" evidence="4">
    <location>
        <begin position="1"/>
        <end position="43"/>
    </location>
</feature>
<proteinExistence type="predicted"/>
<name>A0AAV7U3P9_PLEWA</name>
<dbReference type="InterPro" id="IPR050964">
    <property type="entry name" value="Striated_Muscle_Regulatory"/>
</dbReference>
<comment type="caution">
    <text evidence="6">The sequence shown here is derived from an EMBL/GenBank/DDBJ whole genome shotgun (WGS) entry which is preliminary data.</text>
</comment>
<dbReference type="InterPro" id="IPR003599">
    <property type="entry name" value="Ig_sub"/>
</dbReference>
<dbReference type="SMART" id="SM00408">
    <property type="entry name" value="IGc2"/>
    <property type="match status" value="1"/>
</dbReference>
<gene>
    <name evidence="6" type="ORF">NDU88_000514</name>
</gene>
<evidence type="ECO:0000259" key="5">
    <source>
        <dbReference type="PROSITE" id="PS50835"/>
    </source>
</evidence>
<dbReference type="InterPro" id="IPR003598">
    <property type="entry name" value="Ig_sub2"/>
</dbReference>
<sequence length="140" mass="15249">MILSKGEGGAGRPRSAPPSPSLAPKRARVTNNQVVPDDTTYMPPQFTRKLKNAAIGTGCDIRLKVVVTGCPTPTLNWYRNNEPIHLDGQEYGTLWIRESKMEDAGVYTCVAQNEYGEAMTSAVLAIIELEGKRTLAGTEQ</sequence>
<dbReference type="FunFam" id="2.60.40.10:FF:000032">
    <property type="entry name" value="palladin isoform X1"/>
    <property type="match status" value="1"/>
</dbReference>
<dbReference type="PANTHER" id="PTHR13817">
    <property type="entry name" value="TITIN"/>
    <property type="match status" value="1"/>
</dbReference>
<reference evidence="6" key="1">
    <citation type="journal article" date="2022" name="bioRxiv">
        <title>Sequencing and chromosome-scale assembly of the giantPleurodeles waltlgenome.</title>
        <authorList>
            <person name="Brown T."/>
            <person name="Elewa A."/>
            <person name="Iarovenko S."/>
            <person name="Subramanian E."/>
            <person name="Araus A.J."/>
            <person name="Petzold A."/>
            <person name="Susuki M."/>
            <person name="Suzuki K.-i.T."/>
            <person name="Hayashi T."/>
            <person name="Toyoda A."/>
            <person name="Oliveira C."/>
            <person name="Osipova E."/>
            <person name="Leigh N.D."/>
            <person name="Simon A."/>
            <person name="Yun M.H."/>
        </authorList>
    </citation>
    <scope>NUCLEOTIDE SEQUENCE</scope>
    <source>
        <strain evidence="6">20211129_DDA</strain>
        <tissue evidence="6">Liver</tissue>
    </source>
</reference>
<dbReference type="SUPFAM" id="SSF48726">
    <property type="entry name" value="Immunoglobulin"/>
    <property type="match status" value="1"/>
</dbReference>
<dbReference type="Proteomes" id="UP001066276">
    <property type="component" value="Chromosome 3_1"/>
</dbReference>
<evidence type="ECO:0000256" key="1">
    <source>
        <dbReference type="ARBA" id="ARBA00022737"/>
    </source>
</evidence>
<dbReference type="InterPro" id="IPR013098">
    <property type="entry name" value="Ig_I-set"/>
</dbReference>
<dbReference type="PROSITE" id="PS50835">
    <property type="entry name" value="IG_LIKE"/>
    <property type="match status" value="1"/>
</dbReference>
<dbReference type="EMBL" id="JANPWB010000005">
    <property type="protein sequence ID" value="KAJ1183700.1"/>
    <property type="molecule type" value="Genomic_DNA"/>
</dbReference>
<keyword evidence="1" id="KW-0677">Repeat</keyword>